<reference evidence="2" key="1">
    <citation type="submission" date="2015-11" db="EMBL/GenBank/DDBJ databases">
        <title>De novo transcriptome assembly of four potential Pierce s Disease insect vectors from Arizona vineyards.</title>
        <authorList>
            <person name="Tassone E.E."/>
        </authorList>
    </citation>
    <scope>NUCLEOTIDE SEQUENCE</scope>
</reference>
<dbReference type="EMBL" id="GECZ01017961">
    <property type="protein sequence ID" value="JAS51808.1"/>
    <property type="molecule type" value="Transcribed_RNA"/>
</dbReference>
<sequence>SQADSMNYYSSGTLMIRKEGQWGKLCTQNFANLSSLFQSRWTLEDLGKVVCKTMTFRFFDSIESVNDTNGSEVNQNTYYELIYSNDAAHQPHSSRLGLTFQDTDCSEKNVVRITCRNLECGVRPQANTQWARTKRVTGSRHS</sequence>
<proteinExistence type="predicted"/>
<dbReference type="InterPro" id="IPR036772">
    <property type="entry name" value="SRCR-like_dom_sf"/>
</dbReference>
<organism evidence="2">
    <name type="scientific">Cuerna arida</name>
    <dbReference type="NCBI Taxonomy" id="1464854"/>
    <lineage>
        <taxon>Eukaryota</taxon>
        <taxon>Metazoa</taxon>
        <taxon>Ecdysozoa</taxon>
        <taxon>Arthropoda</taxon>
        <taxon>Hexapoda</taxon>
        <taxon>Insecta</taxon>
        <taxon>Pterygota</taxon>
        <taxon>Neoptera</taxon>
        <taxon>Paraneoptera</taxon>
        <taxon>Hemiptera</taxon>
        <taxon>Auchenorrhyncha</taxon>
        <taxon>Membracoidea</taxon>
        <taxon>Cicadellidae</taxon>
        <taxon>Cicadellinae</taxon>
        <taxon>Proconiini</taxon>
        <taxon>Cuerna</taxon>
    </lineage>
</organism>
<feature type="non-terminal residue" evidence="2">
    <location>
        <position position="1"/>
    </location>
</feature>
<evidence type="ECO:0000313" key="2">
    <source>
        <dbReference type="EMBL" id="JAS51808.1"/>
    </source>
</evidence>
<feature type="non-terminal residue" evidence="2">
    <location>
        <position position="142"/>
    </location>
</feature>
<evidence type="ECO:0000256" key="1">
    <source>
        <dbReference type="ARBA" id="ARBA00023157"/>
    </source>
</evidence>
<protein>
    <recommendedName>
        <fullName evidence="3">SRCR domain-containing protein</fullName>
    </recommendedName>
</protein>
<dbReference type="AlphaFoldDB" id="A0A1B6FNM9"/>
<dbReference type="SUPFAM" id="SSF56487">
    <property type="entry name" value="SRCR-like"/>
    <property type="match status" value="1"/>
</dbReference>
<dbReference type="GO" id="GO:0016020">
    <property type="term" value="C:membrane"/>
    <property type="evidence" value="ECO:0007669"/>
    <property type="project" value="InterPro"/>
</dbReference>
<dbReference type="Gene3D" id="3.10.250.10">
    <property type="entry name" value="SRCR-like domain"/>
    <property type="match status" value="1"/>
</dbReference>
<keyword evidence="1" id="KW-1015">Disulfide bond</keyword>
<accession>A0A1B6FNM9</accession>
<name>A0A1B6FNM9_9HEMI</name>
<gene>
    <name evidence="2" type="ORF">g.44580</name>
</gene>
<evidence type="ECO:0008006" key="3">
    <source>
        <dbReference type="Google" id="ProtNLM"/>
    </source>
</evidence>